<accession>A0ABQ5FGS8</accession>
<evidence type="ECO:0000313" key="2">
    <source>
        <dbReference type="EMBL" id="GJT62540.1"/>
    </source>
</evidence>
<gene>
    <name evidence="2" type="ORF">Tco_1006073</name>
</gene>
<reference evidence="2" key="2">
    <citation type="submission" date="2022-01" db="EMBL/GenBank/DDBJ databases">
        <authorList>
            <person name="Yamashiro T."/>
            <person name="Shiraishi A."/>
            <person name="Satake H."/>
            <person name="Nakayama K."/>
        </authorList>
    </citation>
    <scope>NUCLEOTIDE SEQUENCE</scope>
</reference>
<sequence length="271" mass="30315">MLRHIMTGDNGEYGKPGRVKLSVTFDALNRISRNTQSIVVYFLETWIRDHIGWQIPNPEEGGPEARNKLWDEITEKGVNARGVGREWTYKRNFDLYKQTSTNERSLLLESQLDAARREPVEEKNYKSDIPANVIVKGKWFLPVEIIQINSSADEEGGTTVVGCDQNDASIRKEMQKSKSPIRCSRSAKQRGRQVTPTLASMSLIIRKSLVSTPVPDAYEYPATVVVCDVHGAGTRVHIPAQCGSEAHNGPHDSILSHEPNPLGKHRPPPLQ</sequence>
<name>A0ABQ5FGS8_9ASTR</name>
<feature type="region of interest" description="Disordered" evidence="1">
    <location>
        <begin position="242"/>
        <end position="271"/>
    </location>
</feature>
<evidence type="ECO:0000313" key="3">
    <source>
        <dbReference type="Proteomes" id="UP001151760"/>
    </source>
</evidence>
<feature type="region of interest" description="Disordered" evidence="1">
    <location>
        <begin position="173"/>
        <end position="192"/>
    </location>
</feature>
<dbReference type="EMBL" id="BQNB010017385">
    <property type="protein sequence ID" value="GJT62540.1"/>
    <property type="molecule type" value="Genomic_DNA"/>
</dbReference>
<dbReference type="Proteomes" id="UP001151760">
    <property type="component" value="Unassembled WGS sequence"/>
</dbReference>
<protein>
    <submittedName>
        <fullName evidence="2">Uncharacterized protein</fullName>
    </submittedName>
</protein>
<comment type="caution">
    <text evidence="2">The sequence shown here is derived from an EMBL/GenBank/DDBJ whole genome shotgun (WGS) entry which is preliminary data.</text>
</comment>
<organism evidence="2 3">
    <name type="scientific">Tanacetum coccineum</name>
    <dbReference type="NCBI Taxonomy" id="301880"/>
    <lineage>
        <taxon>Eukaryota</taxon>
        <taxon>Viridiplantae</taxon>
        <taxon>Streptophyta</taxon>
        <taxon>Embryophyta</taxon>
        <taxon>Tracheophyta</taxon>
        <taxon>Spermatophyta</taxon>
        <taxon>Magnoliopsida</taxon>
        <taxon>eudicotyledons</taxon>
        <taxon>Gunneridae</taxon>
        <taxon>Pentapetalae</taxon>
        <taxon>asterids</taxon>
        <taxon>campanulids</taxon>
        <taxon>Asterales</taxon>
        <taxon>Asteraceae</taxon>
        <taxon>Asteroideae</taxon>
        <taxon>Anthemideae</taxon>
        <taxon>Anthemidinae</taxon>
        <taxon>Tanacetum</taxon>
    </lineage>
</organism>
<keyword evidence="3" id="KW-1185">Reference proteome</keyword>
<reference evidence="2" key="1">
    <citation type="journal article" date="2022" name="Int. J. Mol. Sci.">
        <title>Draft Genome of Tanacetum Coccineum: Genomic Comparison of Closely Related Tanacetum-Family Plants.</title>
        <authorList>
            <person name="Yamashiro T."/>
            <person name="Shiraishi A."/>
            <person name="Nakayama K."/>
            <person name="Satake H."/>
        </authorList>
    </citation>
    <scope>NUCLEOTIDE SEQUENCE</scope>
</reference>
<proteinExistence type="predicted"/>
<evidence type="ECO:0000256" key="1">
    <source>
        <dbReference type="SAM" id="MobiDB-lite"/>
    </source>
</evidence>